<comment type="caution">
    <text evidence="1">The sequence shown here is derived from an EMBL/GenBank/DDBJ whole genome shotgun (WGS) entry which is preliminary data.</text>
</comment>
<gene>
    <name evidence="1" type="ORF">RND61_26205</name>
</gene>
<keyword evidence="2" id="KW-1185">Reference proteome</keyword>
<sequence length="139" mass="15092">MSEETEQARDELFSHLTGKVVGRRVLSVDTPYPVIEVTTVDSGTFGGQQVNDLVTYVQKERPDGLYDGRAEVVVTGSRGETVAVWTGHGVGRPDGRGGIIWVGGIIVHSTSERLNGVAAYGHFDVTGDGKVTQRFYRVR</sequence>
<evidence type="ECO:0000313" key="2">
    <source>
        <dbReference type="Proteomes" id="UP001250181"/>
    </source>
</evidence>
<protein>
    <recommendedName>
        <fullName evidence="3">Allene oxide cyclase barrel-like domain-containing protein</fullName>
    </recommendedName>
</protein>
<accession>A0ABU3QS69</accession>
<dbReference type="RefSeq" id="WP_315880576.1">
    <property type="nucleotide sequence ID" value="NZ_JAWCTQ010000043.1"/>
</dbReference>
<proteinExistence type="predicted"/>
<dbReference type="EMBL" id="JAWCTQ010000043">
    <property type="protein sequence ID" value="MDT9685532.1"/>
    <property type="molecule type" value="Genomic_DNA"/>
</dbReference>
<organism evidence="1 2">
    <name type="scientific">Streptomyces tamarix</name>
    <dbReference type="NCBI Taxonomy" id="3078565"/>
    <lineage>
        <taxon>Bacteria</taxon>
        <taxon>Bacillati</taxon>
        <taxon>Actinomycetota</taxon>
        <taxon>Actinomycetes</taxon>
        <taxon>Kitasatosporales</taxon>
        <taxon>Streptomycetaceae</taxon>
        <taxon>Streptomyces</taxon>
    </lineage>
</organism>
<evidence type="ECO:0000313" key="1">
    <source>
        <dbReference type="EMBL" id="MDT9685532.1"/>
    </source>
</evidence>
<dbReference type="Proteomes" id="UP001250181">
    <property type="component" value="Unassembled WGS sequence"/>
</dbReference>
<name>A0ABU3QS69_9ACTN</name>
<evidence type="ECO:0008006" key="3">
    <source>
        <dbReference type="Google" id="ProtNLM"/>
    </source>
</evidence>
<reference evidence="1 2" key="1">
    <citation type="submission" date="2023-09" db="EMBL/GenBank/DDBJ databases">
        <title>Streptomyces sp. nov.: A antagonism against Alternaria gaisen Producing Streptochlin, Isolated from Tamarix root soil.</title>
        <authorList>
            <person name="Chen Y."/>
        </authorList>
    </citation>
    <scope>NUCLEOTIDE SEQUENCE [LARGE SCALE GENOMIC DNA]</scope>
    <source>
        <strain evidence="1 2">TRM76323</strain>
    </source>
</reference>